<sequence length="122" mass="13697">MASKILVYDDDSDILEICKYILESRGYEVFTRQTCGQVLDDLKEVRPDAVIMDNWIPTIGGVRATQLIKQDEEFFKTPVLLFTASKNAQALAIEGGADDYMEKPFSLKAMEEAVKRLLSASN</sequence>
<dbReference type="Proteomes" id="UP000659388">
    <property type="component" value="Unassembled WGS sequence"/>
</dbReference>
<accession>A0A937F3Y0</accession>
<dbReference type="RefSeq" id="WP_202242816.1">
    <property type="nucleotide sequence ID" value="NZ_JAESIY010000002.1"/>
</dbReference>
<evidence type="ECO:0000313" key="4">
    <source>
        <dbReference type="EMBL" id="MBL3655265.1"/>
    </source>
</evidence>
<dbReference type="InterPro" id="IPR011006">
    <property type="entry name" value="CheY-like_superfamily"/>
</dbReference>
<dbReference type="Pfam" id="PF00072">
    <property type="entry name" value="Response_reg"/>
    <property type="match status" value="1"/>
</dbReference>
<dbReference type="InterPro" id="IPR001789">
    <property type="entry name" value="Sig_transdc_resp-reg_receiver"/>
</dbReference>
<organism evidence="4 5">
    <name type="scientific">Fulvivirga sediminis</name>
    <dbReference type="NCBI Taxonomy" id="2803949"/>
    <lineage>
        <taxon>Bacteria</taxon>
        <taxon>Pseudomonadati</taxon>
        <taxon>Bacteroidota</taxon>
        <taxon>Cytophagia</taxon>
        <taxon>Cytophagales</taxon>
        <taxon>Fulvivirgaceae</taxon>
        <taxon>Fulvivirga</taxon>
    </lineage>
</organism>
<gene>
    <name evidence="4" type="ORF">JL102_03930</name>
</gene>
<dbReference type="EMBL" id="JAESIY010000002">
    <property type="protein sequence ID" value="MBL3655265.1"/>
    <property type="molecule type" value="Genomic_DNA"/>
</dbReference>
<name>A0A937F3Y0_9BACT</name>
<feature type="domain" description="Response regulatory" evidence="3">
    <location>
        <begin position="4"/>
        <end position="118"/>
    </location>
</feature>
<evidence type="ECO:0000256" key="1">
    <source>
        <dbReference type="ARBA" id="ARBA00022553"/>
    </source>
</evidence>
<feature type="modified residue" description="4-aspartylphosphate" evidence="2">
    <location>
        <position position="53"/>
    </location>
</feature>
<dbReference type="PANTHER" id="PTHR44591">
    <property type="entry name" value="STRESS RESPONSE REGULATOR PROTEIN 1"/>
    <property type="match status" value="1"/>
</dbReference>
<dbReference type="Gene3D" id="3.40.50.2300">
    <property type="match status" value="1"/>
</dbReference>
<evidence type="ECO:0000259" key="3">
    <source>
        <dbReference type="PROSITE" id="PS50110"/>
    </source>
</evidence>
<reference evidence="4" key="1">
    <citation type="submission" date="2021-01" db="EMBL/GenBank/DDBJ databases">
        <title>Fulvivirga kasyanovii gen. nov., sp nov., a novel member of the phylum Bacteroidetes isolated from seawater in a mussel farm.</title>
        <authorList>
            <person name="Zhao L.-H."/>
            <person name="Wang Z.-J."/>
        </authorList>
    </citation>
    <scope>NUCLEOTIDE SEQUENCE</scope>
    <source>
        <strain evidence="4">2943</strain>
    </source>
</reference>
<dbReference type="SUPFAM" id="SSF52172">
    <property type="entry name" value="CheY-like"/>
    <property type="match status" value="1"/>
</dbReference>
<protein>
    <submittedName>
        <fullName evidence="4">Response regulator</fullName>
    </submittedName>
</protein>
<dbReference type="GO" id="GO:0000160">
    <property type="term" value="P:phosphorelay signal transduction system"/>
    <property type="evidence" value="ECO:0007669"/>
    <property type="project" value="InterPro"/>
</dbReference>
<keyword evidence="1 2" id="KW-0597">Phosphoprotein</keyword>
<proteinExistence type="predicted"/>
<dbReference type="PANTHER" id="PTHR44591:SF3">
    <property type="entry name" value="RESPONSE REGULATORY DOMAIN-CONTAINING PROTEIN"/>
    <property type="match status" value="1"/>
</dbReference>
<evidence type="ECO:0000313" key="5">
    <source>
        <dbReference type="Proteomes" id="UP000659388"/>
    </source>
</evidence>
<comment type="caution">
    <text evidence="4">The sequence shown here is derived from an EMBL/GenBank/DDBJ whole genome shotgun (WGS) entry which is preliminary data.</text>
</comment>
<dbReference type="InterPro" id="IPR050595">
    <property type="entry name" value="Bact_response_regulator"/>
</dbReference>
<keyword evidence="5" id="KW-1185">Reference proteome</keyword>
<dbReference type="SMART" id="SM00448">
    <property type="entry name" value="REC"/>
    <property type="match status" value="1"/>
</dbReference>
<evidence type="ECO:0000256" key="2">
    <source>
        <dbReference type="PROSITE-ProRule" id="PRU00169"/>
    </source>
</evidence>
<dbReference type="PROSITE" id="PS50110">
    <property type="entry name" value="RESPONSE_REGULATORY"/>
    <property type="match status" value="1"/>
</dbReference>
<dbReference type="AlphaFoldDB" id="A0A937F3Y0"/>